<dbReference type="Pfam" id="PF21196">
    <property type="entry name" value="PcrA_UvrD_tudor"/>
    <property type="match status" value="1"/>
</dbReference>
<dbReference type="InterPro" id="IPR013986">
    <property type="entry name" value="DExx_box_DNA_helicase_dom_sf"/>
</dbReference>
<dbReference type="Proteomes" id="UP001597383">
    <property type="component" value="Unassembled WGS sequence"/>
</dbReference>
<feature type="domain" description="UvrD-like helicase ATP-binding" evidence="13">
    <location>
        <begin position="10"/>
        <end position="289"/>
    </location>
</feature>
<evidence type="ECO:0000256" key="7">
    <source>
        <dbReference type="ARBA" id="ARBA00023235"/>
    </source>
</evidence>
<dbReference type="Gene3D" id="3.40.50.300">
    <property type="entry name" value="P-loop containing nucleotide triphosphate hydrolases"/>
    <property type="match status" value="2"/>
</dbReference>
<dbReference type="PROSITE" id="PS51217">
    <property type="entry name" value="UVRD_HELICASE_CTER"/>
    <property type="match status" value="1"/>
</dbReference>
<evidence type="ECO:0000256" key="9">
    <source>
        <dbReference type="ARBA" id="ARBA00048988"/>
    </source>
</evidence>
<organism evidence="15 16">
    <name type="scientific">Ornithinibacillus salinisoli</name>
    <dbReference type="NCBI Taxonomy" id="1848459"/>
    <lineage>
        <taxon>Bacteria</taxon>
        <taxon>Bacillati</taxon>
        <taxon>Bacillota</taxon>
        <taxon>Bacilli</taxon>
        <taxon>Bacillales</taxon>
        <taxon>Bacillaceae</taxon>
        <taxon>Ornithinibacillus</taxon>
    </lineage>
</organism>
<dbReference type="CDD" id="cd18807">
    <property type="entry name" value="SF1_C_UvrD"/>
    <property type="match status" value="1"/>
</dbReference>
<evidence type="ECO:0000256" key="1">
    <source>
        <dbReference type="ARBA" id="ARBA00009922"/>
    </source>
</evidence>
<evidence type="ECO:0000256" key="11">
    <source>
        <dbReference type="RuleBase" id="RU364053"/>
    </source>
</evidence>
<keyword evidence="2 10" id="KW-0547">Nucleotide-binding</keyword>
<dbReference type="Pfam" id="PF13361">
    <property type="entry name" value="UvrD_C"/>
    <property type="match status" value="1"/>
</dbReference>
<evidence type="ECO:0000256" key="2">
    <source>
        <dbReference type="ARBA" id="ARBA00022741"/>
    </source>
</evidence>
<feature type="compositionally biased region" description="Polar residues" evidence="12">
    <location>
        <begin position="658"/>
        <end position="669"/>
    </location>
</feature>
<dbReference type="EMBL" id="JBHUHQ010000017">
    <property type="protein sequence ID" value="MFD2045204.1"/>
    <property type="molecule type" value="Genomic_DNA"/>
</dbReference>
<dbReference type="PANTHER" id="PTHR11070">
    <property type="entry name" value="UVRD / RECB / PCRA DNA HELICASE FAMILY MEMBER"/>
    <property type="match status" value="1"/>
</dbReference>
<dbReference type="InterPro" id="IPR014017">
    <property type="entry name" value="DNA_helicase_UvrD-like_C"/>
</dbReference>
<name>A0ABW4W059_9BACI</name>
<keyword evidence="4 10" id="KW-0347">Helicase</keyword>
<evidence type="ECO:0000256" key="6">
    <source>
        <dbReference type="ARBA" id="ARBA00023125"/>
    </source>
</evidence>
<dbReference type="PANTHER" id="PTHR11070:SF2">
    <property type="entry name" value="ATP-DEPENDENT DNA HELICASE SRS2"/>
    <property type="match status" value="1"/>
</dbReference>
<dbReference type="RefSeq" id="WP_377557847.1">
    <property type="nucleotide sequence ID" value="NZ_JBHUHQ010000017.1"/>
</dbReference>
<keyword evidence="6 11" id="KW-0238">DNA-binding</keyword>
<dbReference type="InterPro" id="IPR000212">
    <property type="entry name" value="DNA_helicase_UvrD/REP"/>
</dbReference>
<dbReference type="NCBIfam" id="TIGR01073">
    <property type="entry name" value="pcrA"/>
    <property type="match status" value="1"/>
</dbReference>
<feature type="compositionally biased region" description="Polar residues" evidence="12">
    <location>
        <begin position="685"/>
        <end position="695"/>
    </location>
</feature>
<evidence type="ECO:0000256" key="5">
    <source>
        <dbReference type="ARBA" id="ARBA00022840"/>
    </source>
</evidence>
<sequence length="745" mass="85038">MSQTMDDLIKGLNKEQQEAVKHTEGPLLIMAGAGSGKTRVLTHRIAYLMGEKEVSPRSILAITFTNKAAREMKERVSKLVGPEGAYMWVSTFHSMCVRILRRDIDRIGYNSNFTILDSSDQLSVIKQILKDLNIDPKKFDPRAMLGQISAAKNELITPKKFSENVGDFYSRQVSQVYTEYQKRIQKNQSLDFDDLIMQTIHLFQRVPEVLEYYQRRFQYIHVDEYQDTNHAQYYLVKQLASRFQNLCVVGDSDQSIYRWRGADISNILSFEKDYPTAKTVFLEQNYRSTKSILDAANKVIQNNPGRKPKKLWTENPDGKKITYYQGATEQDEALYITDKIQELAREEGFSAGDIAILYRTNAQSRAIEDTLMKSNISYQMVGGTKFYDRKEIKDMVAYLRLITNPEDDLSFERVVNEPKRGIGKTSVDKLRAYAAANDLSFYQAVEVVDFTGVSKKAANALDEFGNLIKTLSQQQEFLTATDMVEAVLEKTGYEQMLKNERTIEAQSRLENIEEFMTVTQEFEKTSEDKTLIAFLTDLALIADIDKVDEEDPDNEEKVTLMTLHAAKGLEFPVVFLIGMEENVFPHSRSLMDEEEMEEERRLAYVGITRAEQQLYLTHAKMRTLYGRTNMNPISRFINEIPEELIEGIEQAKTTMFGSSPFGQPSTRAKQPQPAPLKRKAERMQKTTGAEDQTWQPGDKAVHKKWGVGTVVKVQGEGEAMELDVAFPAPTGIKRLLAKFAPITKE</sequence>
<evidence type="ECO:0000256" key="3">
    <source>
        <dbReference type="ARBA" id="ARBA00022801"/>
    </source>
</evidence>
<evidence type="ECO:0000259" key="13">
    <source>
        <dbReference type="PROSITE" id="PS51198"/>
    </source>
</evidence>
<reference evidence="16" key="1">
    <citation type="journal article" date="2019" name="Int. J. Syst. Evol. Microbiol.">
        <title>The Global Catalogue of Microorganisms (GCM) 10K type strain sequencing project: providing services to taxonomists for standard genome sequencing and annotation.</title>
        <authorList>
            <consortium name="The Broad Institute Genomics Platform"/>
            <consortium name="The Broad Institute Genome Sequencing Center for Infectious Disease"/>
            <person name="Wu L."/>
            <person name="Ma J."/>
        </authorList>
    </citation>
    <scope>NUCLEOTIDE SEQUENCE [LARGE SCALE GENOMIC DNA]</scope>
    <source>
        <strain evidence="16">R28</strain>
    </source>
</reference>
<keyword evidence="7" id="KW-0413">Isomerase</keyword>
<proteinExistence type="inferred from homology"/>
<evidence type="ECO:0000256" key="10">
    <source>
        <dbReference type="PROSITE-ProRule" id="PRU00560"/>
    </source>
</evidence>
<keyword evidence="3 10" id="KW-0378">Hydrolase</keyword>
<evidence type="ECO:0000256" key="8">
    <source>
        <dbReference type="ARBA" id="ARBA00034617"/>
    </source>
</evidence>
<dbReference type="PROSITE" id="PS51198">
    <property type="entry name" value="UVRD_HELICASE_ATP_BIND"/>
    <property type="match status" value="1"/>
</dbReference>
<evidence type="ECO:0000259" key="14">
    <source>
        <dbReference type="PROSITE" id="PS51217"/>
    </source>
</evidence>
<keyword evidence="5 10" id="KW-0067">ATP-binding</keyword>
<accession>A0ABW4W059</accession>
<evidence type="ECO:0000256" key="12">
    <source>
        <dbReference type="SAM" id="MobiDB-lite"/>
    </source>
</evidence>
<dbReference type="Pfam" id="PF00580">
    <property type="entry name" value="UvrD-helicase"/>
    <property type="match status" value="1"/>
</dbReference>
<comment type="catalytic activity">
    <reaction evidence="9 11">
        <text>ATP + H2O = ADP + phosphate + H(+)</text>
        <dbReference type="Rhea" id="RHEA:13065"/>
        <dbReference type="ChEBI" id="CHEBI:15377"/>
        <dbReference type="ChEBI" id="CHEBI:15378"/>
        <dbReference type="ChEBI" id="CHEBI:30616"/>
        <dbReference type="ChEBI" id="CHEBI:43474"/>
        <dbReference type="ChEBI" id="CHEBI:456216"/>
        <dbReference type="EC" id="5.6.2.4"/>
    </reaction>
</comment>
<comment type="caution">
    <text evidence="15">The sequence shown here is derived from an EMBL/GenBank/DDBJ whole genome shotgun (WGS) entry which is preliminary data.</text>
</comment>
<dbReference type="InterPro" id="IPR014016">
    <property type="entry name" value="UvrD-like_ATP-bd"/>
</dbReference>
<feature type="binding site" evidence="10">
    <location>
        <begin position="31"/>
        <end position="38"/>
    </location>
    <ligand>
        <name>ATP</name>
        <dbReference type="ChEBI" id="CHEBI:30616"/>
    </ligand>
</feature>
<gene>
    <name evidence="15" type="primary">pcrA</name>
    <name evidence="15" type="ORF">ACFSJF_13065</name>
</gene>
<dbReference type="GO" id="GO:0003678">
    <property type="term" value="F:DNA helicase activity"/>
    <property type="evidence" value="ECO:0007669"/>
    <property type="project" value="UniProtKB-EC"/>
</dbReference>
<dbReference type="CDD" id="cd17932">
    <property type="entry name" value="DEXQc_UvrD"/>
    <property type="match status" value="1"/>
</dbReference>
<dbReference type="Gene3D" id="1.10.10.160">
    <property type="match status" value="1"/>
</dbReference>
<feature type="region of interest" description="Disordered" evidence="12">
    <location>
        <begin position="658"/>
        <end position="700"/>
    </location>
</feature>
<evidence type="ECO:0000313" key="15">
    <source>
        <dbReference type="EMBL" id="MFD2045204.1"/>
    </source>
</evidence>
<evidence type="ECO:0000256" key="4">
    <source>
        <dbReference type="ARBA" id="ARBA00022806"/>
    </source>
</evidence>
<comment type="catalytic activity">
    <reaction evidence="8">
        <text>Couples ATP hydrolysis with the unwinding of duplex DNA by translocating in the 3'-5' direction.</text>
        <dbReference type="EC" id="5.6.2.4"/>
    </reaction>
</comment>
<dbReference type="GO" id="GO:0016787">
    <property type="term" value="F:hydrolase activity"/>
    <property type="evidence" value="ECO:0007669"/>
    <property type="project" value="UniProtKB-KW"/>
</dbReference>
<evidence type="ECO:0000313" key="16">
    <source>
        <dbReference type="Proteomes" id="UP001597383"/>
    </source>
</evidence>
<keyword evidence="16" id="KW-1185">Reference proteome</keyword>
<dbReference type="EC" id="5.6.2.4" evidence="11"/>
<dbReference type="InterPro" id="IPR027417">
    <property type="entry name" value="P-loop_NTPase"/>
</dbReference>
<dbReference type="Gene3D" id="1.10.486.10">
    <property type="entry name" value="PCRA, domain 4"/>
    <property type="match status" value="1"/>
</dbReference>
<comment type="similarity">
    <text evidence="1 11">Belongs to the helicase family. UvrD subfamily.</text>
</comment>
<dbReference type="SUPFAM" id="SSF52540">
    <property type="entry name" value="P-loop containing nucleoside triphosphate hydrolases"/>
    <property type="match status" value="1"/>
</dbReference>
<feature type="domain" description="UvrD-like helicase C-terminal" evidence="14">
    <location>
        <begin position="290"/>
        <end position="568"/>
    </location>
</feature>
<protein>
    <recommendedName>
        <fullName evidence="11">ATP-dependent DNA helicase</fullName>
        <ecNumber evidence="11">5.6.2.4</ecNumber>
    </recommendedName>
</protein>
<dbReference type="InterPro" id="IPR005751">
    <property type="entry name" value="ATP-dep_DNA_helicase_PcrA"/>
</dbReference>